<dbReference type="PRINTS" id="PR01217">
    <property type="entry name" value="PRICHEXTENSN"/>
</dbReference>
<evidence type="ECO:0000256" key="1">
    <source>
        <dbReference type="SAM" id="MobiDB-lite"/>
    </source>
</evidence>
<dbReference type="Proteomes" id="UP000712281">
    <property type="component" value="Unassembled WGS sequence"/>
</dbReference>
<accession>A0A8S9MP36</accession>
<protein>
    <submittedName>
        <fullName evidence="2">Uncharacterized protein</fullName>
    </submittedName>
</protein>
<sequence length="91" mass="9801">MEHPPPLPPPPYPFPERLKELKHLAGHLSFLPLQGPFSLQVTVGLTTPPFPYPPLGPPTTPVTGNPFPNPGMPANQDPGKPPSPKPSFPLF</sequence>
<evidence type="ECO:0000313" key="3">
    <source>
        <dbReference type="Proteomes" id="UP000712281"/>
    </source>
</evidence>
<proteinExistence type="predicted"/>
<feature type="compositionally biased region" description="Pro residues" evidence="1">
    <location>
        <begin position="79"/>
        <end position="91"/>
    </location>
</feature>
<evidence type="ECO:0000313" key="2">
    <source>
        <dbReference type="EMBL" id="KAF2619571.1"/>
    </source>
</evidence>
<dbReference type="AlphaFoldDB" id="A0A8S9MP36"/>
<feature type="region of interest" description="Disordered" evidence="1">
    <location>
        <begin position="52"/>
        <end position="91"/>
    </location>
</feature>
<gene>
    <name evidence="2" type="ORF">F2Q68_00039703</name>
</gene>
<comment type="caution">
    <text evidence="2">The sequence shown here is derived from an EMBL/GenBank/DDBJ whole genome shotgun (WGS) entry which is preliminary data.</text>
</comment>
<name>A0A8S9MP36_BRACR</name>
<dbReference type="EMBL" id="QGKW02000007">
    <property type="protein sequence ID" value="KAF2619571.1"/>
    <property type="molecule type" value="Genomic_DNA"/>
</dbReference>
<reference evidence="2" key="1">
    <citation type="submission" date="2019-12" db="EMBL/GenBank/DDBJ databases">
        <title>Genome sequencing and annotation of Brassica cretica.</title>
        <authorList>
            <person name="Studholme D.J."/>
            <person name="Sarris P.F."/>
        </authorList>
    </citation>
    <scope>NUCLEOTIDE SEQUENCE</scope>
    <source>
        <strain evidence="2">PFS-001/15</strain>
        <tissue evidence="2">Leaf</tissue>
    </source>
</reference>
<organism evidence="2 3">
    <name type="scientific">Brassica cretica</name>
    <name type="common">Mustard</name>
    <dbReference type="NCBI Taxonomy" id="69181"/>
    <lineage>
        <taxon>Eukaryota</taxon>
        <taxon>Viridiplantae</taxon>
        <taxon>Streptophyta</taxon>
        <taxon>Embryophyta</taxon>
        <taxon>Tracheophyta</taxon>
        <taxon>Spermatophyta</taxon>
        <taxon>Magnoliopsida</taxon>
        <taxon>eudicotyledons</taxon>
        <taxon>Gunneridae</taxon>
        <taxon>Pentapetalae</taxon>
        <taxon>rosids</taxon>
        <taxon>malvids</taxon>
        <taxon>Brassicales</taxon>
        <taxon>Brassicaceae</taxon>
        <taxon>Brassiceae</taxon>
        <taxon>Brassica</taxon>
    </lineage>
</organism>